<dbReference type="HAMAP" id="MF_01320_B">
    <property type="entry name" value="Ribosomal_uL2_B"/>
    <property type="match status" value="1"/>
</dbReference>
<dbReference type="SUPFAM" id="SSF50104">
    <property type="entry name" value="Translation proteins SH3-like domain"/>
    <property type="match status" value="1"/>
</dbReference>
<dbReference type="InterPro" id="IPR002171">
    <property type="entry name" value="Ribosomal_uL2"/>
</dbReference>
<evidence type="ECO:0000259" key="7">
    <source>
        <dbReference type="SMART" id="SM01382"/>
    </source>
</evidence>
<keyword evidence="3 5" id="KW-0687">Ribonucleoprotein</keyword>
<dbReference type="GO" id="GO:0016740">
    <property type="term" value="F:transferase activity"/>
    <property type="evidence" value="ECO:0007669"/>
    <property type="project" value="InterPro"/>
</dbReference>
<name>A0A1G2L9L1_9BACT</name>
<dbReference type="Pfam" id="PF03947">
    <property type="entry name" value="Ribosomal_L2_C"/>
    <property type="match status" value="1"/>
</dbReference>
<evidence type="ECO:0000313" key="10">
    <source>
        <dbReference type="Proteomes" id="UP000178977"/>
    </source>
</evidence>
<comment type="subunit">
    <text evidence="5">Part of the 50S ribosomal subunit. Forms a bridge to the 30S subunit in the 70S ribosome.</text>
</comment>
<dbReference type="STRING" id="1802281.A3A44_02505"/>
<dbReference type="InterPro" id="IPR022671">
    <property type="entry name" value="Ribosomal_uL2_CS"/>
</dbReference>
<evidence type="ECO:0000256" key="4">
    <source>
        <dbReference type="ARBA" id="ARBA00035242"/>
    </source>
</evidence>
<evidence type="ECO:0000256" key="3">
    <source>
        <dbReference type="ARBA" id="ARBA00023274"/>
    </source>
</evidence>
<accession>A0A1G2L9L1</accession>
<dbReference type="InterPro" id="IPR022669">
    <property type="entry name" value="Ribosomal_uL2_C"/>
</dbReference>
<evidence type="ECO:0000313" key="9">
    <source>
        <dbReference type="EMBL" id="OHA08308.1"/>
    </source>
</evidence>
<dbReference type="InterPro" id="IPR005880">
    <property type="entry name" value="Ribosomal_uL2_bac/org-type"/>
</dbReference>
<evidence type="ECO:0000256" key="6">
    <source>
        <dbReference type="SAM" id="MobiDB-lite"/>
    </source>
</evidence>
<reference evidence="9 10" key="1">
    <citation type="journal article" date="2016" name="Nat. Commun.">
        <title>Thousands of microbial genomes shed light on interconnected biogeochemical processes in an aquifer system.</title>
        <authorList>
            <person name="Anantharaman K."/>
            <person name="Brown C.T."/>
            <person name="Hug L.A."/>
            <person name="Sharon I."/>
            <person name="Castelle C.J."/>
            <person name="Probst A.J."/>
            <person name="Thomas B.C."/>
            <person name="Singh A."/>
            <person name="Wilkins M.J."/>
            <person name="Karaoz U."/>
            <person name="Brodie E.L."/>
            <person name="Williams K.H."/>
            <person name="Hubbard S.S."/>
            <person name="Banfield J.F."/>
        </authorList>
    </citation>
    <scope>NUCLEOTIDE SEQUENCE [LARGE SCALE GENOMIC DNA]</scope>
</reference>
<dbReference type="GO" id="GO:0002181">
    <property type="term" value="P:cytoplasmic translation"/>
    <property type="evidence" value="ECO:0007669"/>
    <property type="project" value="TreeGrafter"/>
</dbReference>
<dbReference type="InterPro" id="IPR012340">
    <property type="entry name" value="NA-bd_OB-fold"/>
</dbReference>
<dbReference type="Proteomes" id="UP000178977">
    <property type="component" value="Unassembled WGS sequence"/>
</dbReference>
<comment type="similarity">
    <text evidence="1 5">Belongs to the universal ribosomal protein uL2 family.</text>
</comment>
<dbReference type="InterPro" id="IPR022666">
    <property type="entry name" value="Ribosomal_uL2_RNA-bd_dom"/>
</dbReference>
<dbReference type="Pfam" id="PF00181">
    <property type="entry name" value="Ribosomal_L2_N"/>
    <property type="match status" value="1"/>
</dbReference>
<keyword evidence="5" id="KW-0694">RNA-binding</keyword>
<comment type="function">
    <text evidence="5">One of the primary rRNA binding proteins. Required for association of the 30S and 50S subunits to form the 70S ribosome, for tRNA binding and peptide bond formation. It has been suggested to have peptidyltransferase activity; this is somewhat controversial. Makes several contacts with the 16S rRNA in the 70S ribosome.</text>
</comment>
<evidence type="ECO:0000256" key="1">
    <source>
        <dbReference type="ARBA" id="ARBA00005636"/>
    </source>
</evidence>
<dbReference type="PANTHER" id="PTHR13691:SF5">
    <property type="entry name" value="LARGE RIBOSOMAL SUBUNIT PROTEIN UL2M"/>
    <property type="match status" value="1"/>
</dbReference>
<sequence>MLMKKYNPTSPGRRQGEMVDTRVLTKKAPERALTFGFQRAVGRNAFGRITMRHRGGGAKRRFRAVDFSYDKKDMPAVVEALEYDPNRTSWIALARYLDGERRYVLAPQGLAVGARFIVSAKAPIAAGNRLPIAAIPVGTYIFNVELAPGRGAQLVRSAGAGAQLLAGEGSYAQLKLPSGEIRMVPMTAWATIGSPSNPEHSLMTIGKAGRNRHRGVRPTVRGSVMNPRDHPYGGGEGRTQRGTKRPKTAWGKITGGVKTRKPQRSDQFILKRRS</sequence>
<dbReference type="InterPro" id="IPR014726">
    <property type="entry name" value="Ribosomal_uL2_dom3"/>
</dbReference>
<dbReference type="PROSITE" id="PS00467">
    <property type="entry name" value="RIBOSOMAL_L2"/>
    <property type="match status" value="1"/>
</dbReference>
<organism evidence="9 10">
    <name type="scientific">Candidatus Sungbacteria bacterium RIFCSPLOWO2_01_FULL_60_25</name>
    <dbReference type="NCBI Taxonomy" id="1802281"/>
    <lineage>
        <taxon>Bacteria</taxon>
        <taxon>Candidatus Sungiibacteriota</taxon>
    </lineage>
</organism>
<protein>
    <recommendedName>
        <fullName evidence="4 5">Large ribosomal subunit protein uL2</fullName>
    </recommendedName>
</protein>
<dbReference type="SUPFAM" id="SSF50249">
    <property type="entry name" value="Nucleic acid-binding proteins"/>
    <property type="match status" value="1"/>
</dbReference>
<dbReference type="PANTHER" id="PTHR13691">
    <property type="entry name" value="RIBOSOMAL PROTEIN L2"/>
    <property type="match status" value="1"/>
</dbReference>
<dbReference type="PIRSF" id="PIRSF002158">
    <property type="entry name" value="Ribosomal_L2"/>
    <property type="match status" value="1"/>
</dbReference>
<comment type="caution">
    <text evidence="9">The sequence shown here is derived from an EMBL/GenBank/DDBJ whole genome shotgun (WGS) entry which is preliminary data.</text>
</comment>
<keyword evidence="5" id="KW-0699">rRNA-binding</keyword>
<evidence type="ECO:0000259" key="8">
    <source>
        <dbReference type="SMART" id="SM01383"/>
    </source>
</evidence>
<gene>
    <name evidence="5" type="primary">rplB</name>
    <name evidence="9" type="ORF">A3A44_02505</name>
</gene>
<dbReference type="SMART" id="SM01382">
    <property type="entry name" value="Ribosomal_L2_C"/>
    <property type="match status" value="1"/>
</dbReference>
<dbReference type="FunFam" id="2.30.30.30:FF:000001">
    <property type="entry name" value="50S ribosomal protein L2"/>
    <property type="match status" value="1"/>
</dbReference>
<keyword evidence="2 5" id="KW-0689">Ribosomal protein</keyword>
<feature type="region of interest" description="Disordered" evidence="6">
    <location>
        <begin position="208"/>
        <end position="274"/>
    </location>
</feature>
<dbReference type="AlphaFoldDB" id="A0A1G2L9L1"/>
<feature type="domain" description="Large ribosomal subunit protein uL2 C-terminal" evidence="7">
    <location>
        <begin position="124"/>
        <end position="253"/>
    </location>
</feature>
<dbReference type="Gene3D" id="2.30.30.30">
    <property type="match status" value="1"/>
</dbReference>
<dbReference type="GO" id="GO:0015934">
    <property type="term" value="C:large ribosomal subunit"/>
    <property type="evidence" value="ECO:0007669"/>
    <property type="project" value="InterPro"/>
</dbReference>
<dbReference type="SMART" id="SM01383">
    <property type="entry name" value="Ribosomal_L2"/>
    <property type="match status" value="1"/>
</dbReference>
<dbReference type="FunFam" id="4.10.950.10:FF:000001">
    <property type="entry name" value="50S ribosomal protein L2"/>
    <property type="match status" value="1"/>
</dbReference>
<dbReference type="InterPro" id="IPR014722">
    <property type="entry name" value="Rib_uL2_dom2"/>
</dbReference>
<dbReference type="InterPro" id="IPR008991">
    <property type="entry name" value="Translation_prot_SH3-like_sf"/>
</dbReference>
<evidence type="ECO:0000256" key="5">
    <source>
        <dbReference type="HAMAP-Rule" id="MF_01320"/>
    </source>
</evidence>
<dbReference type="Gene3D" id="2.40.50.140">
    <property type="entry name" value="Nucleic acid-binding proteins"/>
    <property type="match status" value="1"/>
</dbReference>
<proteinExistence type="inferred from homology"/>
<dbReference type="NCBIfam" id="TIGR01171">
    <property type="entry name" value="rplB_bact"/>
    <property type="match status" value="1"/>
</dbReference>
<dbReference type="EMBL" id="MHQT01000043">
    <property type="protein sequence ID" value="OHA08308.1"/>
    <property type="molecule type" value="Genomic_DNA"/>
</dbReference>
<dbReference type="GO" id="GO:0003735">
    <property type="term" value="F:structural constituent of ribosome"/>
    <property type="evidence" value="ECO:0007669"/>
    <property type="project" value="InterPro"/>
</dbReference>
<dbReference type="GO" id="GO:0019843">
    <property type="term" value="F:rRNA binding"/>
    <property type="evidence" value="ECO:0007669"/>
    <property type="project" value="UniProtKB-UniRule"/>
</dbReference>
<feature type="domain" description="Large ribosomal subunit protein uL2 RNA-binding" evidence="8">
    <location>
        <begin position="42"/>
        <end position="119"/>
    </location>
</feature>
<dbReference type="Gene3D" id="4.10.950.10">
    <property type="entry name" value="Ribosomal protein L2, domain 3"/>
    <property type="match status" value="1"/>
</dbReference>
<evidence type="ECO:0000256" key="2">
    <source>
        <dbReference type="ARBA" id="ARBA00022980"/>
    </source>
</evidence>